<dbReference type="Gene3D" id="2.60.40.10">
    <property type="entry name" value="Immunoglobulins"/>
    <property type="match status" value="1"/>
</dbReference>
<organism evidence="9 10">
    <name type="scientific">Rubrivivax benzoatilyticus</name>
    <dbReference type="NCBI Taxonomy" id="316997"/>
    <lineage>
        <taxon>Bacteria</taxon>
        <taxon>Pseudomonadati</taxon>
        <taxon>Pseudomonadota</taxon>
        <taxon>Betaproteobacteria</taxon>
        <taxon>Burkholderiales</taxon>
        <taxon>Sphaerotilaceae</taxon>
        <taxon>Rubrivivax</taxon>
    </lineage>
</organism>
<dbReference type="PANTHER" id="PTHR30176:SF3">
    <property type="entry name" value="FERREDOXIN-TYPE PROTEIN NAPH"/>
    <property type="match status" value="1"/>
</dbReference>
<evidence type="ECO:0000256" key="1">
    <source>
        <dbReference type="ARBA" id="ARBA00022448"/>
    </source>
</evidence>
<dbReference type="Pfam" id="PF11614">
    <property type="entry name" value="FixG_C"/>
    <property type="match status" value="1"/>
</dbReference>
<dbReference type="Pfam" id="PF13746">
    <property type="entry name" value="Fer4_18"/>
    <property type="match status" value="1"/>
</dbReference>
<evidence type="ECO:0000313" key="10">
    <source>
        <dbReference type="Proteomes" id="UP000802098"/>
    </source>
</evidence>
<dbReference type="Pfam" id="PF12801">
    <property type="entry name" value="Fer4_5"/>
    <property type="match status" value="1"/>
</dbReference>
<feature type="transmembrane region" description="Helical" evidence="7">
    <location>
        <begin position="198"/>
        <end position="217"/>
    </location>
</feature>
<feature type="transmembrane region" description="Helical" evidence="7">
    <location>
        <begin position="44"/>
        <end position="63"/>
    </location>
</feature>
<name>A0ABX0I0K8_9BURK</name>
<comment type="caution">
    <text evidence="9">The sequence shown here is derived from an EMBL/GenBank/DDBJ whole genome shotgun (WGS) entry which is preliminary data.</text>
</comment>
<dbReference type="PANTHER" id="PTHR30176">
    <property type="entry name" value="FERREDOXIN-TYPE PROTEIN NAPH"/>
    <property type="match status" value="1"/>
</dbReference>
<keyword evidence="6" id="KW-0411">Iron-sulfur</keyword>
<keyword evidence="10" id="KW-1185">Reference proteome</keyword>
<evidence type="ECO:0000313" key="9">
    <source>
        <dbReference type="EMBL" id="NHL00127.1"/>
    </source>
</evidence>
<keyword evidence="7" id="KW-0812">Transmembrane</keyword>
<dbReference type="InterPro" id="IPR013783">
    <property type="entry name" value="Ig-like_fold"/>
</dbReference>
<dbReference type="RefSeq" id="WP_009856234.1">
    <property type="nucleotide sequence ID" value="NZ_JAAOCD010000011.1"/>
</dbReference>
<dbReference type="InterPro" id="IPR014116">
    <property type="entry name" value="Cyt_c_oxidase_cbb3_FixG"/>
</dbReference>
<reference evidence="9 10" key="1">
    <citation type="submission" date="2020-03" db="EMBL/GenBank/DDBJ databases">
        <title>Rubrivivax benzoatilyticus JA2 (sequenced after 10 years sub-culturing).</title>
        <authorList>
            <person name="Gupta D."/>
            <person name="Chintalapati S."/>
            <person name="Chintalapati V.R."/>
        </authorList>
    </citation>
    <scope>NUCLEOTIDE SEQUENCE [LARGE SCALE GENOMIC DNA]</scope>
    <source>
        <strain evidence="9 10">JA2-Mal</strain>
    </source>
</reference>
<dbReference type="SUPFAM" id="SSF54862">
    <property type="entry name" value="4Fe-4S ferredoxins"/>
    <property type="match status" value="1"/>
</dbReference>
<dbReference type="InterPro" id="IPR032879">
    <property type="entry name" value="FixG_C"/>
</dbReference>
<evidence type="ECO:0000256" key="7">
    <source>
        <dbReference type="SAM" id="Phobius"/>
    </source>
</evidence>
<dbReference type="Proteomes" id="UP000802098">
    <property type="component" value="Unassembled WGS sequence"/>
</dbReference>
<dbReference type="InterPro" id="IPR051684">
    <property type="entry name" value="Electron_Trans/Redox"/>
</dbReference>
<dbReference type="InterPro" id="IPR017900">
    <property type="entry name" value="4Fe4S_Fe_S_CS"/>
</dbReference>
<dbReference type="PROSITE" id="PS00198">
    <property type="entry name" value="4FE4S_FER_1"/>
    <property type="match status" value="1"/>
</dbReference>
<gene>
    <name evidence="9" type="primary">ccoG</name>
    <name evidence="9" type="ORF">G7087_17225</name>
</gene>
<dbReference type="EMBL" id="JAAOCD010000011">
    <property type="protein sequence ID" value="NHL00127.1"/>
    <property type="molecule type" value="Genomic_DNA"/>
</dbReference>
<keyword evidence="7" id="KW-0472">Membrane</keyword>
<feature type="transmembrane region" description="Helical" evidence="7">
    <location>
        <begin position="92"/>
        <end position="113"/>
    </location>
</feature>
<sequence length="484" mass="52849">MKHERAGVIPIRPVAAAAGAPEVVSLVQKRQPIHARAVSGRYATWRWVFVWLTQLFFYGLPWLEIGGRQAVLFDIDAQRFYLFDLVLVPQDLIYLAALLVLSALALFFFTAVAGRLWCGYACPQTVYTSIFMWIERQFEGDRLARMRLDRAPWSAGKLARRSGKIAAWTVFSLVTGLSFVGWFTPIRELVPAALQGDIGGWSAFWALFYGAFTYGNAGLLREQMCKYICPYARFQSAMIDRDSLVIAYDSGRGEPRGARSKKADAGALGLGSCVDCTLCVQVCPTGIDIRNGLQNECIGCAACIDACDGVMDKLGYARGLIRYSTENAVAGGWSRRETLRRVLRPRVLIYGALLAALTLAFAASLALRSPFQFDVLKDRSTLARLVDDGAIENVYRLQVTNRSEQPQKLAVTAEGPAGLVVDAPPITVDAAGAAQVVVRLRLPAETAAPLAGQSVPVAFVLSAAAQDGQPALSRREKSTFLVPR</sequence>
<feature type="domain" description="4Fe-4S ferredoxin-type" evidence="8">
    <location>
        <begin position="264"/>
        <end position="292"/>
    </location>
</feature>
<evidence type="ECO:0000259" key="8">
    <source>
        <dbReference type="PROSITE" id="PS51379"/>
    </source>
</evidence>
<keyword evidence="1" id="KW-0813">Transport</keyword>
<evidence type="ECO:0000256" key="2">
    <source>
        <dbReference type="ARBA" id="ARBA00022485"/>
    </source>
</evidence>
<protein>
    <submittedName>
        <fullName evidence="9">Cytochrome c oxidase accessory protein CcoG</fullName>
    </submittedName>
</protein>
<keyword evidence="5" id="KW-0408">Iron</keyword>
<proteinExistence type="predicted"/>
<keyword evidence="4" id="KW-0249">Electron transport</keyword>
<evidence type="ECO:0000256" key="6">
    <source>
        <dbReference type="ARBA" id="ARBA00023014"/>
    </source>
</evidence>
<dbReference type="PROSITE" id="PS51379">
    <property type="entry name" value="4FE4S_FER_2"/>
    <property type="match status" value="1"/>
</dbReference>
<evidence type="ECO:0000256" key="5">
    <source>
        <dbReference type="ARBA" id="ARBA00023004"/>
    </source>
</evidence>
<keyword evidence="7" id="KW-1133">Transmembrane helix</keyword>
<feature type="transmembrane region" description="Helical" evidence="7">
    <location>
        <begin position="347"/>
        <end position="367"/>
    </location>
</feature>
<dbReference type="InterPro" id="IPR017896">
    <property type="entry name" value="4Fe4S_Fe-S-bd"/>
</dbReference>
<evidence type="ECO:0000256" key="3">
    <source>
        <dbReference type="ARBA" id="ARBA00022723"/>
    </source>
</evidence>
<keyword evidence="2" id="KW-0004">4Fe-4S</keyword>
<dbReference type="NCBIfam" id="TIGR02745">
    <property type="entry name" value="ccoG_rdxA_fixG"/>
    <property type="match status" value="1"/>
</dbReference>
<evidence type="ECO:0000256" key="4">
    <source>
        <dbReference type="ARBA" id="ARBA00022982"/>
    </source>
</evidence>
<keyword evidence="3" id="KW-0479">Metal-binding</keyword>
<feature type="transmembrane region" description="Helical" evidence="7">
    <location>
        <begin position="165"/>
        <end position="186"/>
    </location>
</feature>
<accession>A0ABX0I0K8</accession>